<comment type="caution">
    <text evidence="2">The sequence shown here is derived from an EMBL/GenBank/DDBJ whole genome shotgun (WGS) entry which is preliminary data.</text>
</comment>
<proteinExistence type="predicted"/>
<protein>
    <submittedName>
        <fullName evidence="2">Uncharacterized protein</fullName>
    </submittedName>
</protein>
<name>A0A833YMI7_9CHIR</name>
<evidence type="ECO:0000313" key="2">
    <source>
        <dbReference type="EMBL" id="KAF6078369.1"/>
    </source>
</evidence>
<accession>A0A833YMI7</accession>
<feature type="region of interest" description="Disordered" evidence="1">
    <location>
        <begin position="1"/>
        <end position="53"/>
    </location>
</feature>
<sequence length="140" mass="15934">MYTGTPQPKPHFREKPGLNCLPRVPGSRVSSSKGGSEPISPISQNDSVPTNQDSTFWTNQTVKTWSPHLHEDRPIRDHGRDSCLPYFAVYNAHPRVCVRYDTGLLYPCVIIIPLYNAHPYFSLKKLGQKKYALYRAEYGI</sequence>
<dbReference type="AlphaFoldDB" id="A0A833YMI7"/>
<reference evidence="2 3" key="1">
    <citation type="journal article" date="2020" name="Nature">
        <title>Six reference-quality genomes reveal evolution of bat adaptations.</title>
        <authorList>
            <person name="Jebb D."/>
            <person name="Huang Z."/>
            <person name="Pippel M."/>
            <person name="Hughes G.M."/>
            <person name="Lavrichenko K."/>
            <person name="Devanna P."/>
            <person name="Winkler S."/>
            <person name="Jermiin L.S."/>
            <person name="Skirmuntt E.C."/>
            <person name="Katzourakis A."/>
            <person name="Burkitt-Gray L."/>
            <person name="Ray D.A."/>
            <person name="Sullivan K.A.M."/>
            <person name="Roscito J.G."/>
            <person name="Kirilenko B.M."/>
            <person name="Davalos L.M."/>
            <person name="Corthals A.P."/>
            <person name="Power M.L."/>
            <person name="Jones G."/>
            <person name="Ransome R.D."/>
            <person name="Dechmann D.K.N."/>
            <person name="Locatelli A.G."/>
            <person name="Puechmaille S.J."/>
            <person name="Fedrigo O."/>
            <person name="Jarvis E.D."/>
            <person name="Hiller M."/>
            <person name="Vernes S.C."/>
            <person name="Myers E.W."/>
            <person name="Teeling E.C."/>
        </authorList>
    </citation>
    <scope>NUCLEOTIDE SEQUENCE [LARGE SCALE GENOMIC DNA]</scope>
    <source>
        <strain evidence="2">Bat1K_MPI-CBG_1</strain>
    </source>
</reference>
<dbReference type="Proteomes" id="UP000664940">
    <property type="component" value="Unassembled WGS sequence"/>
</dbReference>
<feature type="compositionally biased region" description="Polar residues" evidence="1">
    <location>
        <begin position="41"/>
        <end position="53"/>
    </location>
</feature>
<gene>
    <name evidence="2" type="ORF">HJG60_009213</name>
</gene>
<dbReference type="EMBL" id="JABVXQ010000014">
    <property type="protein sequence ID" value="KAF6078369.1"/>
    <property type="molecule type" value="Genomic_DNA"/>
</dbReference>
<organism evidence="2 3">
    <name type="scientific">Phyllostomus discolor</name>
    <name type="common">pale spear-nosed bat</name>
    <dbReference type="NCBI Taxonomy" id="89673"/>
    <lineage>
        <taxon>Eukaryota</taxon>
        <taxon>Metazoa</taxon>
        <taxon>Chordata</taxon>
        <taxon>Craniata</taxon>
        <taxon>Vertebrata</taxon>
        <taxon>Euteleostomi</taxon>
        <taxon>Mammalia</taxon>
        <taxon>Eutheria</taxon>
        <taxon>Laurasiatheria</taxon>
        <taxon>Chiroptera</taxon>
        <taxon>Yangochiroptera</taxon>
        <taxon>Phyllostomidae</taxon>
        <taxon>Phyllostominae</taxon>
        <taxon>Phyllostomus</taxon>
    </lineage>
</organism>
<evidence type="ECO:0000256" key="1">
    <source>
        <dbReference type="SAM" id="MobiDB-lite"/>
    </source>
</evidence>
<evidence type="ECO:0000313" key="3">
    <source>
        <dbReference type="Proteomes" id="UP000664940"/>
    </source>
</evidence>